<evidence type="ECO:0000313" key="2">
    <source>
        <dbReference type="EMBL" id="MBT2162046.1"/>
    </source>
</evidence>
<reference evidence="2 3" key="1">
    <citation type="submission" date="2020-06" db="EMBL/GenBank/DDBJ databases">
        <authorList>
            <person name="Isaeva M.P."/>
            <person name="Chernysheva N.Y."/>
        </authorList>
    </citation>
    <scope>NUCLEOTIDE SEQUENCE [LARGE SCALE GENOMIC DNA]</scope>
    <source>
        <strain evidence="2 3">KMM 6746</strain>
    </source>
</reference>
<dbReference type="InterPro" id="IPR049577">
    <property type="entry name" value="GMPP_N"/>
</dbReference>
<evidence type="ECO:0000313" key="3">
    <source>
        <dbReference type="Proteomes" id="UP000740413"/>
    </source>
</evidence>
<accession>A0ABS5WFB1</accession>
<keyword evidence="2" id="KW-0808">Transferase</keyword>
<sequence>MKNKNYYAVLMAGGVGSRFWPISTSSYPKQFHDMLGTGDTLIQKTFKRLNKFVPTENILILTNERYNDLVLEQLPLVKQDQVVLEPAMRNTAPCILYAALKIQKMNENGVMIVAPSDHWIEDEDAFAKDVITCFEKCEKEDVLCTLGIKPSFPNTGFGYIEFEKESAEEIKKVNQFREKPNYETAKEFLAQGNFLWNAGIFMWSVKTIVNAFKNYQPEQYSLFESGMSSYNTSEEKEFIKENYPKAENISIDYAILENSKSIFVLPATFDWNDLGTWGSLYDKLDKDENNNAIVNSKVITADASGNMIRSPKGKVVVVDGLNDYIIVDKEEVLLIYPKSKEQDIKKVLGEVKDAYGDEYA</sequence>
<comment type="caution">
    <text evidence="2">The sequence shown here is derived from an EMBL/GenBank/DDBJ whole genome shotgun (WGS) entry which is preliminary data.</text>
</comment>
<name>A0ABS5WFB1_9FLAO</name>
<dbReference type="GO" id="GO:0016779">
    <property type="term" value="F:nucleotidyltransferase activity"/>
    <property type="evidence" value="ECO:0007669"/>
    <property type="project" value="UniProtKB-KW"/>
</dbReference>
<dbReference type="InterPro" id="IPR005835">
    <property type="entry name" value="NTP_transferase_dom"/>
</dbReference>
<dbReference type="Pfam" id="PF00483">
    <property type="entry name" value="NTP_transferase"/>
    <property type="match status" value="1"/>
</dbReference>
<dbReference type="Gene3D" id="3.90.550.10">
    <property type="entry name" value="Spore Coat Polysaccharide Biosynthesis Protein SpsA, Chain A"/>
    <property type="match status" value="1"/>
</dbReference>
<dbReference type="PANTHER" id="PTHR46390">
    <property type="entry name" value="MANNOSE-1-PHOSPHATE GUANYLYLTRANSFERASE"/>
    <property type="match status" value="1"/>
</dbReference>
<evidence type="ECO:0000259" key="1">
    <source>
        <dbReference type="Pfam" id="PF00483"/>
    </source>
</evidence>
<feature type="domain" description="Nucleotidyl transferase" evidence="1">
    <location>
        <begin position="8"/>
        <end position="288"/>
    </location>
</feature>
<organism evidence="2 3">
    <name type="scientific">Zobellia barbeyronii</name>
    <dbReference type="NCBI Taxonomy" id="2748009"/>
    <lineage>
        <taxon>Bacteria</taxon>
        <taxon>Pseudomonadati</taxon>
        <taxon>Bacteroidota</taxon>
        <taxon>Flavobacteriia</taxon>
        <taxon>Flavobacteriales</taxon>
        <taxon>Flavobacteriaceae</taxon>
        <taxon>Zobellia</taxon>
    </lineage>
</organism>
<proteinExistence type="predicted"/>
<dbReference type="PANTHER" id="PTHR46390:SF1">
    <property type="entry name" value="MANNOSE-1-PHOSPHATE GUANYLYLTRANSFERASE"/>
    <property type="match status" value="1"/>
</dbReference>
<keyword evidence="3" id="KW-1185">Reference proteome</keyword>
<dbReference type="InterPro" id="IPR029044">
    <property type="entry name" value="Nucleotide-diphossugar_trans"/>
</dbReference>
<dbReference type="SUPFAM" id="SSF159283">
    <property type="entry name" value="Guanosine diphospho-D-mannose pyrophosphorylase/mannose-6-phosphate isomerase linker domain"/>
    <property type="match status" value="1"/>
</dbReference>
<reference evidence="3" key="2">
    <citation type="submission" date="2023-07" db="EMBL/GenBank/DDBJ databases">
        <title>Zobellia barbeyronii sp. nov., a new marine flavobacterium, isolated from green and red algae.</title>
        <authorList>
            <person name="Nedashkovskaya O.I."/>
            <person name="Otstavnykh N."/>
            <person name="Zhukova N."/>
            <person name="Guzev K."/>
            <person name="Chausova V."/>
            <person name="Tekutyeva L."/>
            <person name="Mikhailov V."/>
            <person name="Isaeva M."/>
        </authorList>
    </citation>
    <scope>NUCLEOTIDE SEQUENCE [LARGE SCALE GENOMIC DNA]</scope>
    <source>
        <strain evidence="3">KMM 6746</strain>
    </source>
</reference>
<dbReference type="InterPro" id="IPR051161">
    <property type="entry name" value="Mannose-6P_isomerase_type2"/>
</dbReference>
<dbReference type="Proteomes" id="UP000740413">
    <property type="component" value="Unassembled WGS sequence"/>
</dbReference>
<dbReference type="EMBL" id="JACATN010000003">
    <property type="protein sequence ID" value="MBT2162046.1"/>
    <property type="molecule type" value="Genomic_DNA"/>
</dbReference>
<dbReference type="SUPFAM" id="SSF53448">
    <property type="entry name" value="Nucleotide-diphospho-sugar transferases"/>
    <property type="match status" value="1"/>
</dbReference>
<dbReference type="CDD" id="cd02509">
    <property type="entry name" value="GDP-M1P_Guanylyltransferase"/>
    <property type="match status" value="1"/>
</dbReference>
<protein>
    <submittedName>
        <fullName evidence="2">Mannose-1-phosphate guanylyltransferase</fullName>
    </submittedName>
</protein>
<gene>
    <name evidence="2" type="ORF">HW347_12280</name>
</gene>
<dbReference type="RefSeq" id="WP_214612104.1">
    <property type="nucleotide sequence ID" value="NZ_JACATN010000003.1"/>
</dbReference>
<keyword evidence="2" id="KW-0548">Nucleotidyltransferase</keyword>